<keyword evidence="4" id="KW-0805">Transcription regulation</keyword>
<evidence type="ECO:0000256" key="5">
    <source>
        <dbReference type="ARBA" id="ARBA00023016"/>
    </source>
</evidence>
<dbReference type="GO" id="GO:0003700">
    <property type="term" value="F:DNA-binding transcription factor activity"/>
    <property type="evidence" value="ECO:0007669"/>
    <property type="project" value="InterPro"/>
</dbReference>
<keyword evidence="8" id="KW-0539">Nucleus</keyword>
<evidence type="ECO:0000256" key="1">
    <source>
        <dbReference type="ARBA" id="ARBA00004123"/>
    </source>
</evidence>
<dbReference type="GO" id="GO:0000978">
    <property type="term" value="F:RNA polymerase II cis-regulatory region sequence-specific DNA binding"/>
    <property type="evidence" value="ECO:0007669"/>
    <property type="project" value="TreeGrafter"/>
</dbReference>
<evidence type="ECO:0000259" key="12">
    <source>
        <dbReference type="PROSITE" id="PS00434"/>
    </source>
</evidence>
<dbReference type="SUPFAM" id="SSF46785">
    <property type="entry name" value="Winged helix' DNA-binding domain"/>
    <property type="match status" value="1"/>
</dbReference>
<dbReference type="PROSITE" id="PS00434">
    <property type="entry name" value="HSF_DOMAIN"/>
    <property type="match status" value="1"/>
</dbReference>
<dbReference type="Gene3D" id="1.10.10.10">
    <property type="entry name" value="Winged helix-like DNA-binding domain superfamily/Winged helix DNA-binding domain"/>
    <property type="match status" value="1"/>
</dbReference>
<organism evidence="13 14">
    <name type="scientific">Canna indica</name>
    <name type="common">Indian-shot</name>
    <dbReference type="NCBI Taxonomy" id="4628"/>
    <lineage>
        <taxon>Eukaryota</taxon>
        <taxon>Viridiplantae</taxon>
        <taxon>Streptophyta</taxon>
        <taxon>Embryophyta</taxon>
        <taxon>Tracheophyta</taxon>
        <taxon>Spermatophyta</taxon>
        <taxon>Magnoliopsida</taxon>
        <taxon>Liliopsida</taxon>
        <taxon>Zingiberales</taxon>
        <taxon>Cannaceae</taxon>
        <taxon>Canna</taxon>
    </lineage>
</organism>
<dbReference type="PANTHER" id="PTHR10015">
    <property type="entry name" value="HEAT SHOCK TRANSCRIPTION FACTOR"/>
    <property type="match status" value="1"/>
</dbReference>
<dbReference type="AlphaFoldDB" id="A0AAQ3KTI9"/>
<feature type="region of interest" description="Disordered" evidence="11">
    <location>
        <begin position="462"/>
        <end position="486"/>
    </location>
</feature>
<dbReference type="SMART" id="SM00415">
    <property type="entry name" value="HSF"/>
    <property type="match status" value="1"/>
</dbReference>
<evidence type="ECO:0000313" key="14">
    <source>
        <dbReference type="Proteomes" id="UP001327560"/>
    </source>
</evidence>
<keyword evidence="10" id="KW-0175">Coiled coil</keyword>
<evidence type="ECO:0000256" key="4">
    <source>
        <dbReference type="ARBA" id="ARBA00023015"/>
    </source>
</evidence>
<gene>
    <name evidence="13" type="ORF">Cni_G23205</name>
</gene>
<feature type="compositionally biased region" description="Basic and acidic residues" evidence="11">
    <location>
        <begin position="477"/>
        <end position="486"/>
    </location>
</feature>
<accession>A0AAQ3KTI9</accession>
<comment type="subunit">
    <text evidence="2">Homotrimer.</text>
</comment>
<feature type="domain" description="HSF-type DNA-binding" evidence="12">
    <location>
        <begin position="58"/>
        <end position="82"/>
    </location>
</feature>
<feature type="coiled-coil region" evidence="10">
    <location>
        <begin position="127"/>
        <end position="175"/>
    </location>
</feature>
<dbReference type="InterPro" id="IPR036388">
    <property type="entry name" value="WH-like_DNA-bd_sf"/>
</dbReference>
<keyword evidence="7" id="KW-0804">Transcription</keyword>
<keyword evidence="5" id="KW-0346">Stress response</keyword>
<evidence type="ECO:0000256" key="3">
    <source>
        <dbReference type="ARBA" id="ARBA00022553"/>
    </source>
</evidence>
<reference evidence="13 14" key="1">
    <citation type="submission" date="2023-10" db="EMBL/GenBank/DDBJ databases">
        <title>Chromosome-scale genome assembly provides insights into flower coloration mechanisms of Canna indica.</title>
        <authorList>
            <person name="Li C."/>
        </authorList>
    </citation>
    <scope>NUCLEOTIDE SEQUENCE [LARGE SCALE GENOMIC DNA]</scope>
    <source>
        <tissue evidence="13">Flower</tissue>
    </source>
</reference>
<dbReference type="InterPro" id="IPR000232">
    <property type="entry name" value="HSF_DNA-bd"/>
</dbReference>
<evidence type="ECO:0000256" key="11">
    <source>
        <dbReference type="SAM" id="MobiDB-lite"/>
    </source>
</evidence>
<evidence type="ECO:0000256" key="7">
    <source>
        <dbReference type="ARBA" id="ARBA00023163"/>
    </source>
</evidence>
<dbReference type="GO" id="GO:0034605">
    <property type="term" value="P:cellular response to heat"/>
    <property type="evidence" value="ECO:0007669"/>
    <property type="project" value="TreeGrafter"/>
</dbReference>
<keyword evidence="3" id="KW-0597">Phosphoprotein</keyword>
<name>A0AAQ3KTI9_9LILI</name>
<sequence length="486" mass="53938">MDCGAPGAGGGGGGGPAPFLLKTYEMVDDASTDEIVSWSSTNASFVVWNPPEFAARLLPTYFKHNNFSSFIRQLNTYGFKKIDSERWEFANEEFVKGQKHLLKNIHRRKPIHSHSHPPGGGLTDPERTALEEEIERLNREKSSLETNLFRFKHQQSGTEIQLKDLECRLVDMEQRQLRMIAFVKRAMQNPRLMETLMKMASTSSAHISVIHKRRRLPSDADNCYDASENSFCDDHSSTNKPETGYILDRDFCDKLKLELCSAIADDDLVVVTAKSSNENGISQTSRTECDPELTECLSLAPETLQLCVTAPAICPTKNDLFARAIDEGEGLFPCHLSLTLASSAMHIDSDKYSRKTPDIVDLEPDNNIGLRIANASDIRTSNAARDSNINNIPVASDRSMTNESSDAKAVSLQKTGPTGNEVPSVPTSGVNDVFWQQFLTERPGSTEAEEANSSYMVNAFDKQTEDRMSGNDNIGGNKKDMEQLKL</sequence>
<keyword evidence="6" id="KW-0238">DNA-binding</keyword>
<evidence type="ECO:0000256" key="10">
    <source>
        <dbReference type="SAM" id="Coils"/>
    </source>
</evidence>
<evidence type="ECO:0000256" key="8">
    <source>
        <dbReference type="ARBA" id="ARBA00023242"/>
    </source>
</evidence>
<comment type="similarity">
    <text evidence="9">Belongs to the HSF family.</text>
</comment>
<dbReference type="PANTHER" id="PTHR10015:SF461">
    <property type="entry name" value="HEAT STRESS TRANSCRIPTION FACTOR A-5"/>
    <property type="match status" value="1"/>
</dbReference>
<evidence type="ECO:0000256" key="6">
    <source>
        <dbReference type="ARBA" id="ARBA00023125"/>
    </source>
</evidence>
<evidence type="ECO:0000256" key="2">
    <source>
        <dbReference type="ARBA" id="ARBA00011233"/>
    </source>
</evidence>
<evidence type="ECO:0000313" key="13">
    <source>
        <dbReference type="EMBL" id="WOL14425.1"/>
    </source>
</evidence>
<evidence type="ECO:0000256" key="9">
    <source>
        <dbReference type="RuleBase" id="RU004020"/>
    </source>
</evidence>
<dbReference type="GO" id="GO:0005634">
    <property type="term" value="C:nucleus"/>
    <property type="evidence" value="ECO:0007669"/>
    <property type="project" value="UniProtKB-SubCell"/>
</dbReference>
<comment type="subcellular location">
    <subcellularLocation>
        <location evidence="1">Nucleus</location>
    </subcellularLocation>
</comment>
<dbReference type="InterPro" id="IPR036390">
    <property type="entry name" value="WH_DNA-bd_sf"/>
</dbReference>
<dbReference type="EMBL" id="CP136896">
    <property type="protein sequence ID" value="WOL14425.1"/>
    <property type="molecule type" value="Genomic_DNA"/>
</dbReference>
<dbReference type="Proteomes" id="UP001327560">
    <property type="component" value="Chromosome 7"/>
</dbReference>
<proteinExistence type="inferred from homology"/>
<keyword evidence="14" id="KW-1185">Reference proteome</keyword>
<dbReference type="PRINTS" id="PR00056">
    <property type="entry name" value="HSFDOMAIN"/>
</dbReference>
<dbReference type="GO" id="GO:0006357">
    <property type="term" value="P:regulation of transcription by RNA polymerase II"/>
    <property type="evidence" value="ECO:0007669"/>
    <property type="project" value="TreeGrafter"/>
</dbReference>
<dbReference type="FunFam" id="1.10.10.10:FF:000057">
    <property type="entry name" value="Heat shock transcription factor 1"/>
    <property type="match status" value="1"/>
</dbReference>
<protein>
    <recommendedName>
        <fullName evidence="12">HSF-type DNA-binding domain-containing protein</fullName>
    </recommendedName>
</protein>
<dbReference type="Pfam" id="PF00447">
    <property type="entry name" value="HSF_DNA-bind"/>
    <property type="match status" value="1"/>
</dbReference>